<dbReference type="eggNOG" id="ENOG5032TXH">
    <property type="taxonomic scope" value="Bacteria"/>
</dbReference>
<evidence type="ECO:0000256" key="2">
    <source>
        <dbReference type="SAM" id="Phobius"/>
    </source>
</evidence>
<feature type="transmembrane region" description="Helical" evidence="2">
    <location>
        <begin position="42"/>
        <end position="68"/>
    </location>
</feature>
<keyword evidence="4" id="KW-1185">Reference proteome</keyword>
<dbReference type="Proteomes" id="UP000001208">
    <property type="component" value="Chromosome"/>
</dbReference>
<dbReference type="AlphaFoldDB" id="B3QYG0"/>
<evidence type="ECO:0000313" key="3">
    <source>
        <dbReference type="EMBL" id="ACF13588.1"/>
    </source>
</evidence>
<feature type="transmembrane region" description="Helical" evidence="2">
    <location>
        <begin position="6"/>
        <end position="30"/>
    </location>
</feature>
<dbReference type="KEGG" id="cts:Ctha_1124"/>
<feature type="region of interest" description="Disordered" evidence="1">
    <location>
        <begin position="148"/>
        <end position="171"/>
    </location>
</feature>
<name>B3QYG0_CHLT3</name>
<organism evidence="3 4">
    <name type="scientific">Chloroherpeton thalassium (strain ATCC 35110 / GB-78)</name>
    <dbReference type="NCBI Taxonomy" id="517418"/>
    <lineage>
        <taxon>Bacteria</taxon>
        <taxon>Pseudomonadati</taxon>
        <taxon>Chlorobiota</taxon>
        <taxon>Chlorobiia</taxon>
        <taxon>Chlorobiales</taxon>
        <taxon>Chloroherpetonaceae</taxon>
        <taxon>Chloroherpeton</taxon>
    </lineage>
</organism>
<feature type="transmembrane region" description="Helical" evidence="2">
    <location>
        <begin position="111"/>
        <end position="130"/>
    </location>
</feature>
<accession>B3QYG0</accession>
<keyword evidence="2" id="KW-0472">Membrane</keyword>
<keyword evidence="2" id="KW-0812">Transmembrane</keyword>
<dbReference type="STRING" id="517418.Ctha_1124"/>
<evidence type="ECO:0000313" key="4">
    <source>
        <dbReference type="Proteomes" id="UP000001208"/>
    </source>
</evidence>
<proteinExistence type="predicted"/>
<protein>
    <recommendedName>
        <fullName evidence="5">DUF2231 domain-containing protein</fullName>
    </recommendedName>
</protein>
<evidence type="ECO:0000256" key="1">
    <source>
        <dbReference type="SAM" id="MobiDB-lite"/>
    </source>
</evidence>
<keyword evidence="2" id="KW-1133">Transmembrane helix</keyword>
<feature type="transmembrane region" description="Helical" evidence="2">
    <location>
        <begin position="88"/>
        <end position="106"/>
    </location>
</feature>
<sequence>MDLTHIHLMITHFPIFGTLIGSAFLAYGIFSKQDAIKQASFVLIILIALATVPVLISGSGAADAFAPFVGELDRQIIKEHKELAEKTLWLSALMGGLSLASFITLLKKNNLAYALSITTLLITLITFGAFSKVGNLGGQIRHTEIRHMPQTDTNQTGDHNESANDQHESAH</sequence>
<evidence type="ECO:0008006" key="5">
    <source>
        <dbReference type="Google" id="ProtNLM"/>
    </source>
</evidence>
<reference evidence="3 4" key="1">
    <citation type="submission" date="2008-06" db="EMBL/GenBank/DDBJ databases">
        <title>Complete sequence of Chloroherpeton thalassium ATCC 35110.</title>
        <authorList>
            <consortium name="US DOE Joint Genome Institute"/>
            <person name="Lucas S."/>
            <person name="Copeland A."/>
            <person name="Lapidus A."/>
            <person name="Glavina del Rio T."/>
            <person name="Dalin E."/>
            <person name="Tice H."/>
            <person name="Bruce D."/>
            <person name="Goodwin L."/>
            <person name="Pitluck S."/>
            <person name="Schmutz J."/>
            <person name="Larimer F."/>
            <person name="Land M."/>
            <person name="Hauser L."/>
            <person name="Kyrpides N."/>
            <person name="Mikhailova N."/>
            <person name="Liu Z."/>
            <person name="Li T."/>
            <person name="Zhao F."/>
            <person name="Overmann J."/>
            <person name="Bryant D.A."/>
            <person name="Richardson P."/>
        </authorList>
    </citation>
    <scope>NUCLEOTIDE SEQUENCE [LARGE SCALE GENOMIC DNA]</scope>
    <source>
        <strain evidence="4">ATCC 35110 / GB-78</strain>
    </source>
</reference>
<dbReference type="HOGENOM" id="CLU_126507_0_0_10"/>
<dbReference type="EMBL" id="CP001100">
    <property type="protein sequence ID" value="ACF13588.1"/>
    <property type="molecule type" value="Genomic_DNA"/>
</dbReference>
<gene>
    <name evidence="3" type="ordered locus">Ctha_1124</name>
</gene>
<feature type="compositionally biased region" description="Basic and acidic residues" evidence="1">
    <location>
        <begin position="158"/>
        <end position="171"/>
    </location>
</feature>